<protein>
    <submittedName>
        <fullName evidence="1">Uncharacterized protein</fullName>
    </submittedName>
</protein>
<dbReference type="EMBL" id="JASBAO010000001">
    <property type="protein sequence ID" value="MDI2091658.1"/>
    <property type="molecule type" value="Genomic_DNA"/>
</dbReference>
<name>A0ABT6Q3H0_9PROT</name>
<evidence type="ECO:0000313" key="1">
    <source>
        <dbReference type="EMBL" id="MDI2091658.1"/>
    </source>
</evidence>
<keyword evidence="2" id="KW-1185">Reference proteome</keyword>
<accession>A0ABT6Q3H0</accession>
<sequence>MREISTNEIQFVAGGLFGFTFSSLGQSIGSGIGGLIDKAFGGTTALSSSLGQIGQGVGALFDAPFQLLSISNALNTLTGAVSDIGTGIYNTGKEIISGIGSLIPTTPAA</sequence>
<dbReference type="RefSeq" id="WP_281448745.1">
    <property type="nucleotide sequence ID" value="NZ_JASBAO010000001.1"/>
</dbReference>
<comment type="caution">
    <text evidence="1">The sequence shown here is derived from an EMBL/GenBank/DDBJ whole genome shotgun (WGS) entry which is preliminary data.</text>
</comment>
<organism evidence="1 2">
    <name type="scientific">Commensalibacter oyaizuii</name>
    <dbReference type="NCBI Taxonomy" id="3043873"/>
    <lineage>
        <taxon>Bacteria</taxon>
        <taxon>Pseudomonadati</taxon>
        <taxon>Pseudomonadota</taxon>
        <taxon>Alphaproteobacteria</taxon>
        <taxon>Acetobacterales</taxon>
        <taxon>Acetobacteraceae</taxon>
    </lineage>
</organism>
<evidence type="ECO:0000313" key="2">
    <source>
        <dbReference type="Proteomes" id="UP001431634"/>
    </source>
</evidence>
<proteinExistence type="predicted"/>
<gene>
    <name evidence="1" type="ORF">QJV27_09815</name>
</gene>
<reference evidence="1" key="1">
    <citation type="submission" date="2023-05" db="EMBL/GenBank/DDBJ databases">
        <title>Whole genome sequence of Commensalibacter sp.</title>
        <authorList>
            <person name="Charoenyingcharoen P."/>
            <person name="Yukphan P."/>
        </authorList>
    </citation>
    <scope>NUCLEOTIDE SEQUENCE</scope>
    <source>
        <strain evidence="1">TBRC 16381</strain>
    </source>
</reference>
<dbReference type="Proteomes" id="UP001431634">
    <property type="component" value="Unassembled WGS sequence"/>
</dbReference>